<comment type="caution">
    <text evidence="8">The sequence shown here is derived from an EMBL/GenBank/DDBJ whole genome shotgun (WGS) entry which is preliminary data.</text>
</comment>
<dbReference type="STRING" id="246404.A0A507FN21"/>
<feature type="compositionally biased region" description="Low complexity" evidence="6">
    <location>
        <begin position="206"/>
        <end position="235"/>
    </location>
</feature>
<dbReference type="PANTHER" id="PTHR23057:SF0">
    <property type="entry name" value="JUXTAPOSED WITH ANOTHER ZINC FINGER PROTEIN 1"/>
    <property type="match status" value="1"/>
</dbReference>
<dbReference type="PROSITE" id="PS50157">
    <property type="entry name" value="ZINC_FINGER_C2H2_2"/>
    <property type="match status" value="1"/>
</dbReference>
<evidence type="ECO:0000313" key="9">
    <source>
        <dbReference type="Proteomes" id="UP000320333"/>
    </source>
</evidence>
<dbReference type="EMBL" id="QEAP01000047">
    <property type="protein sequence ID" value="TPX76417.1"/>
    <property type="molecule type" value="Genomic_DNA"/>
</dbReference>
<keyword evidence="2" id="KW-0677">Repeat</keyword>
<keyword evidence="3 5" id="KW-0863">Zinc-finger</keyword>
<protein>
    <recommendedName>
        <fullName evidence="7">C2H2-type domain-containing protein</fullName>
    </recommendedName>
</protein>
<keyword evidence="4" id="KW-0862">Zinc</keyword>
<dbReference type="SMART" id="SM00355">
    <property type="entry name" value="ZnF_C2H2"/>
    <property type="match status" value="2"/>
</dbReference>
<organism evidence="8 9">
    <name type="scientific">Chytriomyces confervae</name>
    <dbReference type="NCBI Taxonomy" id="246404"/>
    <lineage>
        <taxon>Eukaryota</taxon>
        <taxon>Fungi</taxon>
        <taxon>Fungi incertae sedis</taxon>
        <taxon>Chytridiomycota</taxon>
        <taxon>Chytridiomycota incertae sedis</taxon>
        <taxon>Chytridiomycetes</taxon>
        <taxon>Chytridiales</taxon>
        <taxon>Chytriomycetaceae</taxon>
        <taxon>Chytriomyces</taxon>
    </lineage>
</organism>
<feature type="compositionally biased region" description="Low complexity" evidence="6">
    <location>
        <begin position="403"/>
        <end position="414"/>
    </location>
</feature>
<keyword evidence="1" id="KW-0479">Metal-binding</keyword>
<reference evidence="8 9" key="1">
    <citation type="journal article" date="2019" name="Sci. Rep.">
        <title>Comparative genomics of chytrid fungi reveal insights into the obligate biotrophic and pathogenic lifestyle of Synchytrium endobioticum.</title>
        <authorList>
            <person name="van de Vossenberg B.T.L.H."/>
            <person name="Warris S."/>
            <person name="Nguyen H.D.T."/>
            <person name="van Gent-Pelzer M.P.E."/>
            <person name="Joly D.L."/>
            <person name="van de Geest H.C."/>
            <person name="Bonants P.J.M."/>
            <person name="Smith D.S."/>
            <person name="Levesque C.A."/>
            <person name="van der Lee T.A.J."/>
        </authorList>
    </citation>
    <scope>NUCLEOTIDE SEQUENCE [LARGE SCALE GENOMIC DNA]</scope>
    <source>
        <strain evidence="8 9">CBS 675.73</strain>
    </source>
</reference>
<evidence type="ECO:0000259" key="7">
    <source>
        <dbReference type="PROSITE" id="PS50157"/>
    </source>
</evidence>
<evidence type="ECO:0000256" key="6">
    <source>
        <dbReference type="SAM" id="MobiDB-lite"/>
    </source>
</evidence>
<feature type="region of interest" description="Disordered" evidence="6">
    <location>
        <begin position="129"/>
        <end position="245"/>
    </location>
</feature>
<keyword evidence="9" id="KW-1185">Reference proteome</keyword>
<sequence length="496" mass="54328">MGEDNYRHGVAEPQRRHPDYHSSSFGSDPGKTFGEAPERPGGTGGGGPHVSEIKHVHRGDPNQKNHQAHQSSHHIQHPHQQIHSQHHQQMEHGPRLAAPPSHPQMTVPVPDYSMYGMYMPPTAYGQHPYGMPSAPPPPANSQYIQNIAPPIDGGFVPHEHINYMPQPSHDYNQSSHRPQPNHRHSTIPHPHPYADATASTKRRARPQPQSQQQFQHQPQHPQQYPPQHQQQQDHPYSYNQTTGQHVDQSVQHGQMYQNQHHEAMYQQNGHHNGFSDPNQEVEFDAMTGAPIARQGPGPAAGSNVNTPGMSDRSTAASALISAIVPVDNGKGSKVYKCPRPLCTKVYKNPNGLKYHLDRGACEVDHDVMEATTGISLHTDDPTALFNLQQQAQQALGSGYDSFNSGNSGNSGSNGMQKITGPSVAGNGGQGGAPNAANLTAALMASDESLKIVHRPYGCKISGCGKRYQNLNGLKYHAKTAHVGMDFKNDVYVLYPF</sequence>
<evidence type="ECO:0000313" key="8">
    <source>
        <dbReference type="EMBL" id="TPX76417.1"/>
    </source>
</evidence>
<dbReference type="PANTHER" id="PTHR23057">
    <property type="entry name" value="JUXTAPOSED WITH ANOTHER ZINC FINGER PROTEIN 1"/>
    <property type="match status" value="1"/>
</dbReference>
<feature type="compositionally biased region" description="Basic and acidic residues" evidence="6">
    <location>
        <begin position="1"/>
        <end position="20"/>
    </location>
</feature>
<evidence type="ECO:0000256" key="2">
    <source>
        <dbReference type="ARBA" id="ARBA00022737"/>
    </source>
</evidence>
<feature type="domain" description="C2H2-type" evidence="7">
    <location>
        <begin position="456"/>
        <end position="486"/>
    </location>
</feature>
<feature type="compositionally biased region" description="Polar residues" evidence="6">
    <location>
        <begin position="169"/>
        <end position="178"/>
    </location>
</feature>
<name>A0A507FN21_9FUNG</name>
<feature type="region of interest" description="Disordered" evidence="6">
    <location>
        <begin position="1"/>
        <end position="107"/>
    </location>
</feature>
<gene>
    <name evidence="8" type="ORF">CcCBS67573_g02294</name>
</gene>
<dbReference type="AlphaFoldDB" id="A0A507FN21"/>
<dbReference type="InterPro" id="IPR051580">
    <property type="entry name" value="ZnF-Chromatin_assoc"/>
</dbReference>
<dbReference type="Proteomes" id="UP000320333">
    <property type="component" value="Unassembled WGS sequence"/>
</dbReference>
<dbReference type="GO" id="GO:0005634">
    <property type="term" value="C:nucleus"/>
    <property type="evidence" value="ECO:0007669"/>
    <property type="project" value="TreeGrafter"/>
</dbReference>
<feature type="region of interest" description="Disordered" evidence="6">
    <location>
        <begin position="403"/>
        <end position="430"/>
    </location>
</feature>
<feature type="compositionally biased region" description="Basic and acidic residues" evidence="6">
    <location>
        <begin position="51"/>
        <end position="63"/>
    </location>
</feature>
<dbReference type="PROSITE" id="PS00028">
    <property type="entry name" value="ZINC_FINGER_C2H2_1"/>
    <property type="match status" value="1"/>
</dbReference>
<evidence type="ECO:0000256" key="5">
    <source>
        <dbReference type="PROSITE-ProRule" id="PRU00042"/>
    </source>
</evidence>
<evidence type="ECO:0000256" key="1">
    <source>
        <dbReference type="ARBA" id="ARBA00022723"/>
    </source>
</evidence>
<evidence type="ECO:0000256" key="3">
    <source>
        <dbReference type="ARBA" id="ARBA00022771"/>
    </source>
</evidence>
<dbReference type="Gene3D" id="3.30.160.60">
    <property type="entry name" value="Classic Zinc Finger"/>
    <property type="match status" value="1"/>
</dbReference>
<proteinExistence type="predicted"/>
<evidence type="ECO:0000256" key="4">
    <source>
        <dbReference type="ARBA" id="ARBA00022833"/>
    </source>
</evidence>
<dbReference type="InterPro" id="IPR013087">
    <property type="entry name" value="Znf_C2H2_type"/>
</dbReference>
<dbReference type="OrthoDB" id="3269380at2759"/>
<accession>A0A507FN21</accession>
<dbReference type="GO" id="GO:0008270">
    <property type="term" value="F:zinc ion binding"/>
    <property type="evidence" value="ECO:0007669"/>
    <property type="project" value="UniProtKB-KW"/>
</dbReference>